<dbReference type="KEGG" id="ctes:O987_01300"/>
<name>A0A076PM67_COMTE</name>
<protein>
    <submittedName>
        <fullName evidence="2">Uncharacterized protein</fullName>
    </submittedName>
</protein>
<keyword evidence="1" id="KW-1133">Transmembrane helix</keyword>
<organism evidence="2 3">
    <name type="scientific">Comamonas testosteroni TK102</name>
    <dbReference type="NCBI Taxonomy" id="1392005"/>
    <lineage>
        <taxon>Bacteria</taxon>
        <taxon>Pseudomonadati</taxon>
        <taxon>Pseudomonadota</taxon>
        <taxon>Betaproteobacteria</taxon>
        <taxon>Burkholderiales</taxon>
        <taxon>Comamonadaceae</taxon>
        <taxon>Comamonas</taxon>
    </lineage>
</organism>
<dbReference type="Proteomes" id="UP000028782">
    <property type="component" value="Chromosome"/>
</dbReference>
<accession>A0A076PM67</accession>
<dbReference type="AlphaFoldDB" id="A0A076PM67"/>
<evidence type="ECO:0000313" key="2">
    <source>
        <dbReference type="EMBL" id="AIJ44457.1"/>
    </source>
</evidence>
<dbReference type="RefSeq" id="WP_043370578.1">
    <property type="nucleotide sequence ID" value="NZ_CP006704.1"/>
</dbReference>
<reference evidence="2 3" key="1">
    <citation type="journal article" date="2014" name="Genome Announc.">
        <title>Complete Genome Sequence of Polychlorinated Biphenyl Degrader Comamonas testosteroni TK102 (NBRC 109938).</title>
        <authorList>
            <person name="Fukuda K."/>
            <person name="Hosoyama A."/>
            <person name="Tsuchikane K."/>
            <person name="Ohji S."/>
            <person name="Yamazoe A."/>
            <person name="Fujita N."/>
            <person name="Shintani M."/>
            <person name="Kimbara K."/>
        </authorList>
    </citation>
    <scope>NUCLEOTIDE SEQUENCE [LARGE SCALE GENOMIC DNA]</scope>
    <source>
        <strain evidence="2">TK102</strain>
    </source>
</reference>
<feature type="transmembrane region" description="Helical" evidence="1">
    <location>
        <begin position="68"/>
        <end position="90"/>
    </location>
</feature>
<feature type="transmembrane region" description="Helical" evidence="1">
    <location>
        <begin position="140"/>
        <end position="160"/>
    </location>
</feature>
<keyword evidence="1" id="KW-0472">Membrane</keyword>
<dbReference type="HOGENOM" id="CLU_808270_0_0_4"/>
<keyword evidence="1" id="KW-0812">Transmembrane</keyword>
<proteinExistence type="predicted"/>
<feature type="transmembrane region" description="Helical" evidence="1">
    <location>
        <begin position="102"/>
        <end position="120"/>
    </location>
</feature>
<evidence type="ECO:0000256" key="1">
    <source>
        <dbReference type="SAM" id="Phobius"/>
    </source>
</evidence>
<dbReference type="EMBL" id="CP006704">
    <property type="protein sequence ID" value="AIJ44457.1"/>
    <property type="molecule type" value="Genomic_DNA"/>
</dbReference>
<evidence type="ECO:0000313" key="3">
    <source>
        <dbReference type="Proteomes" id="UP000028782"/>
    </source>
</evidence>
<gene>
    <name evidence="2" type="ORF">O987_01300</name>
</gene>
<sequence>MNWLVGLVFLLLAALLLWAFSALLISMLAGLAVSALLWQPLRRWRHRQWLHKLEQNPALDLQQQAPGALFYLLSAAVVLLGCAAALTTLIHLPDRLYSPEQLSLVCGLVFAISLATLIKLSGNLVSLGEDAAAAAEIRAAWSLATGIVPMLCVVTLIFFVPHTAGWMVWREQWRGYDSTRLRIPLRHHNAEQQQALLQLVRPLLEQGSRVLSHRARSRSGSSYTLSAALPARYRFHGDALELQLAGLMPQEQLNMHLQALVSVVQGEVGSLPLAYAQCQPSPDWWGRQRFLGRGQQAMQSLRDCVRTRQSELNPALAVLQGNLQEVQVGWIRFRPWPALPRWQAFALPEDEDELQRLDTLR</sequence>